<dbReference type="GO" id="GO:0009279">
    <property type="term" value="C:cell outer membrane"/>
    <property type="evidence" value="ECO:0007669"/>
    <property type="project" value="UniProtKB-SubCell"/>
</dbReference>
<keyword evidence="2" id="KW-0472">Membrane</keyword>
<protein>
    <submittedName>
        <fullName evidence="4">RND transporter</fullName>
    </submittedName>
</protein>
<dbReference type="SUPFAM" id="SSF56954">
    <property type="entry name" value="Outer membrane efflux proteins (OEP)"/>
    <property type="match status" value="1"/>
</dbReference>
<dbReference type="NCBIfam" id="TIGR01845">
    <property type="entry name" value="outer_NodT"/>
    <property type="match status" value="1"/>
</dbReference>
<evidence type="ECO:0000313" key="4">
    <source>
        <dbReference type="EMBL" id="AMJ97161.1"/>
    </source>
</evidence>
<name>A0A126PVZ3_ALTMA</name>
<organism evidence="4 5">
    <name type="scientific">Alteromonas macleodii</name>
    <name type="common">Pseudoalteromonas macleodii</name>
    <dbReference type="NCBI Taxonomy" id="28108"/>
    <lineage>
        <taxon>Bacteria</taxon>
        <taxon>Pseudomonadati</taxon>
        <taxon>Pseudomonadota</taxon>
        <taxon>Gammaproteobacteria</taxon>
        <taxon>Alteromonadales</taxon>
        <taxon>Alteromonadaceae</taxon>
        <taxon>Alteromonas/Salinimonas group</taxon>
        <taxon>Alteromonas</taxon>
    </lineage>
</organism>
<dbReference type="PANTHER" id="PTHR30203">
    <property type="entry name" value="OUTER MEMBRANE CATION EFFLUX PROTEIN"/>
    <property type="match status" value="1"/>
</dbReference>
<dbReference type="InterPro" id="IPR010131">
    <property type="entry name" value="MdtP/NodT-like"/>
</dbReference>
<comment type="subcellular location">
    <subcellularLocation>
        <location evidence="2">Cell outer membrane</location>
        <topology evidence="2">Lipid-anchor</topology>
    </subcellularLocation>
</comment>
<dbReference type="InterPro" id="IPR003423">
    <property type="entry name" value="OMP_efflux"/>
</dbReference>
<dbReference type="Proteomes" id="UP000063991">
    <property type="component" value="Chromosome"/>
</dbReference>
<feature type="region of interest" description="Disordered" evidence="3">
    <location>
        <begin position="118"/>
        <end position="149"/>
    </location>
</feature>
<dbReference type="Pfam" id="PF02321">
    <property type="entry name" value="OEP"/>
    <property type="match status" value="2"/>
</dbReference>
<dbReference type="EMBL" id="CP014323">
    <property type="protein sequence ID" value="AMJ97161.1"/>
    <property type="molecule type" value="Genomic_DNA"/>
</dbReference>
<comment type="similarity">
    <text evidence="1 2">Belongs to the outer membrane factor (OMF) (TC 1.B.17) family.</text>
</comment>
<dbReference type="Gene3D" id="2.20.200.10">
    <property type="entry name" value="Outer membrane efflux proteins (OEP)"/>
    <property type="match status" value="1"/>
</dbReference>
<keyword evidence="2" id="KW-0449">Lipoprotein</keyword>
<reference evidence="4 5" key="1">
    <citation type="submission" date="2015-12" db="EMBL/GenBank/DDBJ databases">
        <authorList>
            <person name="Shamseldin A."/>
            <person name="Moawad H."/>
            <person name="Abd El-Rahim W.M."/>
            <person name="Sadowsky M.J."/>
        </authorList>
    </citation>
    <scope>NUCLEOTIDE SEQUENCE [LARGE SCALE GENOMIC DNA]</scope>
    <source>
        <strain evidence="4 5">D7</strain>
    </source>
</reference>
<sequence length="484" mass="52254">MGKIKLTVNSITLCILLSACTSTDDRALSESASSSTGNNVVWQSQARQQESTQTLLLNSDTTLTDVIDIKELPHLAGYIDEAVSSNANLQQSLITLRKAQVAIDSAKADRNLNVDASFSASKSETTNSSASTSSYTNSSTSSNSSSPSYSASMNVSWELDLWQKISDGISAANLDAASARASYLSARDSLVANVIRSYIDVLTQQQLLNIEQSRLTVLENNEAVILKRYSTGLGSLDDLDTARTSSANTRATIAQYENALLTAKRTLAVLLGRQNQSLSELNTQVSFPDVLLPLTTLPKQDLARRPDLQAAFYALKATEFEVDVAYKALLPSISLSASLSDNDSTPSQALFTNPLWSLLGQMTAPLFQGGALRAQIEDAKLTSANAWWQYRETLLTAVQETQNALDSETALSARISHTNVALANAERSVSTIEGQYRQGLADILDLLSVYETRFNLQAQAVELHAQKLQNRIDLGLALGLGVSQ</sequence>
<evidence type="ECO:0000256" key="1">
    <source>
        <dbReference type="ARBA" id="ARBA00007613"/>
    </source>
</evidence>
<accession>A0A126PVZ3</accession>
<dbReference type="Gene3D" id="1.20.1600.10">
    <property type="entry name" value="Outer membrane efflux proteins (OEP)"/>
    <property type="match status" value="1"/>
</dbReference>
<dbReference type="AlphaFoldDB" id="A0A126PVZ3"/>
<keyword evidence="2" id="KW-0564">Palmitate</keyword>
<evidence type="ECO:0000256" key="2">
    <source>
        <dbReference type="RuleBase" id="RU362097"/>
    </source>
</evidence>
<proteinExistence type="inferred from homology"/>
<dbReference type="PROSITE" id="PS51257">
    <property type="entry name" value="PROKAR_LIPOPROTEIN"/>
    <property type="match status" value="1"/>
</dbReference>
<gene>
    <name evidence="4" type="ORF">AVL55_02665</name>
</gene>
<evidence type="ECO:0000256" key="3">
    <source>
        <dbReference type="SAM" id="MobiDB-lite"/>
    </source>
</evidence>
<keyword evidence="2" id="KW-0812">Transmembrane</keyword>
<dbReference type="PANTHER" id="PTHR30203:SF29">
    <property type="entry name" value="PROTEIN CYAE"/>
    <property type="match status" value="1"/>
</dbReference>
<keyword evidence="2" id="KW-1134">Transmembrane beta strand</keyword>
<evidence type="ECO:0000313" key="5">
    <source>
        <dbReference type="Proteomes" id="UP000063991"/>
    </source>
</evidence>
<dbReference type="RefSeq" id="WP_061094155.1">
    <property type="nucleotide sequence ID" value="NZ_CP014323.1"/>
</dbReference>
<dbReference type="OrthoDB" id="9770517at2"/>
<dbReference type="GO" id="GO:0015562">
    <property type="term" value="F:efflux transmembrane transporter activity"/>
    <property type="evidence" value="ECO:0007669"/>
    <property type="project" value="InterPro"/>
</dbReference>